<keyword evidence="2" id="KW-1185">Reference proteome</keyword>
<organism evidence="1 2">
    <name type="scientific">Sphingopyxis fribergensis</name>
    <dbReference type="NCBI Taxonomy" id="1515612"/>
    <lineage>
        <taxon>Bacteria</taxon>
        <taxon>Pseudomonadati</taxon>
        <taxon>Pseudomonadota</taxon>
        <taxon>Alphaproteobacteria</taxon>
        <taxon>Sphingomonadales</taxon>
        <taxon>Sphingomonadaceae</taxon>
        <taxon>Sphingopyxis</taxon>
    </lineage>
</organism>
<dbReference type="KEGG" id="sphk:SKP52_24300"/>
<dbReference type="HOGENOM" id="CLU_2920382_0_0_5"/>
<gene>
    <name evidence="1" type="ORF">SKP52_24300</name>
</gene>
<evidence type="ECO:0000313" key="1">
    <source>
        <dbReference type="EMBL" id="AJA11701.1"/>
    </source>
</evidence>
<proteinExistence type="predicted"/>
<sequence length="61" mass="6688">MYALRDGRPFAKRYGSTWNMVRGQGTLGSNSLGIPLICLSLPSPLLRVHMDAEILGACLIR</sequence>
<dbReference type="EMBL" id="CP009123">
    <property type="protein sequence ID" value="AJA11701.1"/>
    <property type="molecule type" value="Genomic_DNA"/>
</dbReference>
<dbReference type="AlphaFoldDB" id="A0A0A7PNR0"/>
<protein>
    <submittedName>
        <fullName evidence="1">Uncharacterized protein</fullName>
    </submittedName>
</protein>
<accession>A0A0A7PNR0</accession>
<reference evidence="1 2" key="1">
    <citation type="journal article" date="2015" name="Int. J. Syst. Evol. Microbiol.">
        <title>Description of Sphingopyxis fribergensis sp. nov. - a soil bacterium with the ability to degrade styrene and phenylacetic acid.</title>
        <authorList>
            <person name="Oelschlagel M."/>
            <person name="Ruckert C."/>
            <person name="Kalinowski J."/>
            <person name="Schmidt G."/>
            <person name="Schlomann M."/>
            <person name="Tischler D."/>
        </authorList>
    </citation>
    <scope>NUCLEOTIDE SEQUENCE [LARGE SCALE GENOMIC DNA]</scope>
    <source>
        <strain evidence="1 2">Kp5.2</strain>
        <plasmid evidence="1">pSfKp5.2</plasmid>
    </source>
</reference>
<name>A0A0A7PNR0_9SPHN</name>
<keyword evidence="1" id="KW-0614">Plasmid</keyword>
<dbReference type="Proteomes" id="UP000030907">
    <property type="component" value="Plasmid pSfKp5.2"/>
</dbReference>
<evidence type="ECO:0000313" key="2">
    <source>
        <dbReference type="Proteomes" id="UP000030907"/>
    </source>
</evidence>
<geneLocation type="plasmid" evidence="1 2">
    <name>pSfKp5.2</name>
</geneLocation>